<feature type="region of interest" description="Disordered" evidence="1">
    <location>
        <begin position="156"/>
        <end position="215"/>
    </location>
</feature>
<keyword evidence="3" id="KW-1185">Reference proteome</keyword>
<accession>A0A562LUK3</accession>
<evidence type="ECO:0000313" key="3">
    <source>
        <dbReference type="Proteomes" id="UP000317176"/>
    </source>
</evidence>
<protein>
    <submittedName>
        <fullName evidence="2">Uncharacterized protein</fullName>
    </submittedName>
</protein>
<dbReference type="EMBL" id="VLKL01000001">
    <property type="protein sequence ID" value="TWI11304.1"/>
    <property type="molecule type" value="Genomic_DNA"/>
</dbReference>
<feature type="compositionally biased region" description="Low complexity" evidence="1">
    <location>
        <begin position="60"/>
        <end position="104"/>
    </location>
</feature>
<name>A0A562LUK3_9BRAD</name>
<dbReference type="Proteomes" id="UP000317176">
    <property type="component" value="Unassembled WGS sequence"/>
</dbReference>
<proteinExistence type="predicted"/>
<gene>
    <name evidence="2" type="ORF">IQ17_00454</name>
</gene>
<reference evidence="2 3" key="1">
    <citation type="journal article" date="2015" name="Stand. Genomic Sci.">
        <title>Genomic Encyclopedia of Bacterial and Archaeal Type Strains, Phase III: the genomes of soil and plant-associated and newly described type strains.</title>
        <authorList>
            <person name="Whitman W.B."/>
            <person name="Woyke T."/>
            <person name="Klenk H.P."/>
            <person name="Zhou Y."/>
            <person name="Lilburn T.G."/>
            <person name="Beck B.J."/>
            <person name="De Vos P."/>
            <person name="Vandamme P."/>
            <person name="Eisen J.A."/>
            <person name="Garrity G."/>
            <person name="Hugenholtz P."/>
            <person name="Kyrpides N.C."/>
        </authorList>
    </citation>
    <scope>NUCLEOTIDE SEQUENCE [LARGE SCALE GENOMIC DNA]</scope>
    <source>
        <strain evidence="2 3">CGMCC 1.10947</strain>
    </source>
</reference>
<feature type="compositionally biased region" description="Low complexity" evidence="1">
    <location>
        <begin position="113"/>
        <end position="123"/>
    </location>
</feature>
<feature type="compositionally biased region" description="Low complexity" evidence="1">
    <location>
        <begin position="166"/>
        <end position="182"/>
    </location>
</feature>
<dbReference type="AlphaFoldDB" id="A0A562LUK3"/>
<feature type="region of interest" description="Disordered" evidence="1">
    <location>
        <begin position="52"/>
        <end position="123"/>
    </location>
</feature>
<organism evidence="2 3">
    <name type="scientific">Bradyrhizobium daqingense</name>
    <dbReference type="NCBI Taxonomy" id="993502"/>
    <lineage>
        <taxon>Bacteria</taxon>
        <taxon>Pseudomonadati</taxon>
        <taxon>Pseudomonadota</taxon>
        <taxon>Alphaproteobacteria</taxon>
        <taxon>Hyphomicrobiales</taxon>
        <taxon>Nitrobacteraceae</taxon>
        <taxon>Bradyrhizobium</taxon>
    </lineage>
</organism>
<evidence type="ECO:0000313" key="2">
    <source>
        <dbReference type="EMBL" id="TWI11304.1"/>
    </source>
</evidence>
<evidence type="ECO:0000256" key="1">
    <source>
        <dbReference type="SAM" id="MobiDB-lite"/>
    </source>
</evidence>
<comment type="caution">
    <text evidence="2">The sequence shown here is derived from an EMBL/GenBank/DDBJ whole genome shotgun (WGS) entry which is preliminary data.</text>
</comment>
<sequence length="215" mass="21643">MSCLRRKIAMPAVAKNERLRRLCVESRGRLRVGSQDHASAWRLPDGCFGWRLDADDERAGPGTPRTRTGWRTARASRSAASRTTSHGPTSSTTGHGPSVSTTGHGSSGGTAGHGSSVGAACHGASRRAASHAAATGDGATSGASGAAHRLTATALDPSYQCPPNRPAGGRAPARIPSAAGSGRTSGHGAAADAAYRRPFASKCTPGRKPATGAAA</sequence>